<dbReference type="PANTHER" id="PTHR47481">
    <property type="match status" value="1"/>
</dbReference>
<gene>
    <name evidence="1" type="ORF">LWI29_037289</name>
</gene>
<organism evidence="1 2">
    <name type="scientific">Acer saccharum</name>
    <name type="common">Sugar maple</name>
    <dbReference type="NCBI Taxonomy" id="4024"/>
    <lineage>
        <taxon>Eukaryota</taxon>
        <taxon>Viridiplantae</taxon>
        <taxon>Streptophyta</taxon>
        <taxon>Embryophyta</taxon>
        <taxon>Tracheophyta</taxon>
        <taxon>Spermatophyta</taxon>
        <taxon>Magnoliopsida</taxon>
        <taxon>eudicotyledons</taxon>
        <taxon>Gunneridae</taxon>
        <taxon>Pentapetalae</taxon>
        <taxon>rosids</taxon>
        <taxon>malvids</taxon>
        <taxon>Sapindales</taxon>
        <taxon>Sapindaceae</taxon>
        <taxon>Hippocastanoideae</taxon>
        <taxon>Acereae</taxon>
        <taxon>Acer</taxon>
    </lineage>
</organism>
<sequence length="136" mass="15196">MLAPTPTILATDNITVGPNPAYLKWFQQDQLIVSYLVATMTEPMLSLIVGKSTALEIWTCLKDNFSQQSIANAANIYFQLMDMTKAICEPVSSTDLVTAVLWGLDPDYAMIVTAILNFPPLPKFEDLRSRLLFYES</sequence>
<reference evidence="1" key="2">
    <citation type="submission" date="2023-06" db="EMBL/GenBank/DDBJ databases">
        <authorList>
            <person name="Swenson N.G."/>
            <person name="Wegrzyn J.L."/>
            <person name="Mcevoy S.L."/>
        </authorList>
    </citation>
    <scope>NUCLEOTIDE SEQUENCE</scope>
    <source>
        <strain evidence="1">NS2018</strain>
        <tissue evidence="1">Leaf</tissue>
    </source>
</reference>
<name>A0AA39SGW8_ACESA</name>
<protein>
    <submittedName>
        <fullName evidence="1">Uncharacterized protein</fullName>
    </submittedName>
</protein>
<dbReference type="AlphaFoldDB" id="A0AA39SGW8"/>
<evidence type="ECO:0000313" key="1">
    <source>
        <dbReference type="EMBL" id="KAK0591229.1"/>
    </source>
</evidence>
<dbReference type="EMBL" id="JAUESC010000381">
    <property type="protein sequence ID" value="KAK0591229.1"/>
    <property type="molecule type" value="Genomic_DNA"/>
</dbReference>
<evidence type="ECO:0000313" key="2">
    <source>
        <dbReference type="Proteomes" id="UP001168877"/>
    </source>
</evidence>
<comment type="caution">
    <text evidence="1">The sequence shown here is derived from an EMBL/GenBank/DDBJ whole genome shotgun (WGS) entry which is preliminary data.</text>
</comment>
<dbReference type="PANTHER" id="PTHR47481:SF22">
    <property type="entry name" value="RETROTRANSPOSON GAG DOMAIN-CONTAINING PROTEIN"/>
    <property type="match status" value="1"/>
</dbReference>
<dbReference type="Proteomes" id="UP001168877">
    <property type="component" value="Unassembled WGS sequence"/>
</dbReference>
<keyword evidence="2" id="KW-1185">Reference proteome</keyword>
<accession>A0AA39SGW8</accession>
<reference evidence="1" key="1">
    <citation type="journal article" date="2022" name="Plant J.">
        <title>Strategies of tolerance reflected in two North American maple genomes.</title>
        <authorList>
            <person name="McEvoy S.L."/>
            <person name="Sezen U.U."/>
            <person name="Trouern-Trend A."/>
            <person name="McMahon S.M."/>
            <person name="Schaberg P.G."/>
            <person name="Yang J."/>
            <person name="Wegrzyn J.L."/>
            <person name="Swenson N.G."/>
        </authorList>
    </citation>
    <scope>NUCLEOTIDE SEQUENCE</scope>
    <source>
        <strain evidence="1">NS2018</strain>
    </source>
</reference>
<proteinExistence type="predicted"/>